<sequence>TFLSGKQNTTWVKLPNSGDLLKLLVLNYSWKAICGWSNNSGIVTSQKMIEREMEYRGSKSVVNKNTTVKEQRVDGNYTSNLVLRYTLMGFERNYQVKVPSHLIFKKQYSTNNITRIESSDSIVDHFTTNNQVKSSINHPTNGKLNSIHPFFITGFTDAEGSFMISVKKSSAYRRGWKVQASYVITLHKKDLELLKNIQASLGGSIDPKGKDIFQLRIFSTEQITNKIIPHFEKYPLLTQKKADFELFKLAVEIINRKGHLTNEGLQEIINIKASMNKGLSNNLREAFPSTVDYPRPLVETLNIQDPNWLAGFTSGEGCFYIKQRESNNDKKIVEVIFSISQHSRDKLLMRSLVDYLGCGRVSESKNAIYYTCSRFSDVWDKILPFFNEFKILGVKSQDFKKWSEICEMVKSKHHLTKEGSNIIREIKTTMNQISACT</sequence>
<keyword evidence="2" id="KW-0378">Hydrolase</keyword>
<organism evidence="2">
    <name type="scientific">Pestalotiopsis fici</name>
    <dbReference type="NCBI Taxonomy" id="393283"/>
    <lineage>
        <taxon>Eukaryota</taxon>
        <taxon>Fungi</taxon>
        <taxon>Dikarya</taxon>
        <taxon>Ascomycota</taxon>
        <taxon>Pezizomycotina</taxon>
        <taxon>Sordariomycetes</taxon>
        <taxon>Xylariomycetidae</taxon>
        <taxon>Amphisphaeriales</taxon>
        <taxon>Sporocadaceae</taxon>
        <taxon>Pestalotiopsis</taxon>
    </lineage>
</organism>
<reference evidence="2" key="1">
    <citation type="submission" date="2016-09" db="EMBL/GenBank/DDBJ databases">
        <authorList>
            <person name="Capua I."/>
            <person name="De Benedictis P."/>
            <person name="Joannis T."/>
            <person name="Lombin L.H."/>
            <person name="Cattoli G."/>
        </authorList>
    </citation>
    <scope>NUCLEOTIDE SEQUENCE</scope>
    <source>
        <strain evidence="2">W106-1</strain>
    </source>
</reference>
<keyword evidence="2" id="KW-0496">Mitochondrion</keyword>
<dbReference type="Gene3D" id="3.10.28.10">
    <property type="entry name" value="Homing endonucleases"/>
    <property type="match status" value="2"/>
</dbReference>
<dbReference type="EMBL" id="KX870077">
    <property type="protein sequence ID" value="AOW71184.1"/>
    <property type="molecule type" value="Genomic_DNA"/>
</dbReference>
<dbReference type="Pfam" id="PF00961">
    <property type="entry name" value="LAGLIDADG_1"/>
    <property type="match status" value="2"/>
</dbReference>
<geneLocation type="mitochondrion" evidence="2"/>
<gene>
    <name evidence="2" type="primary">orf437</name>
</gene>
<evidence type="ECO:0000259" key="1">
    <source>
        <dbReference type="Pfam" id="PF00961"/>
    </source>
</evidence>
<dbReference type="AlphaFoldDB" id="A0A1D8RE58"/>
<dbReference type="InterPro" id="IPR027434">
    <property type="entry name" value="Homing_endonucl"/>
</dbReference>
<keyword evidence="2" id="KW-0255">Endonuclease</keyword>
<dbReference type="InterPro" id="IPR051289">
    <property type="entry name" value="LAGLIDADG_Endonuclease"/>
</dbReference>
<dbReference type="SUPFAM" id="SSF55608">
    <property type="entry name" value="Homing endonucleases"/>
    <property type="match status" value="2"/>
</dbReference>
<dbReference type="GO" id="GO:0004519">
    <property type="term" value="F:endonuclease activity"/>
    <property type="evidence" value="ECO:0007669"/>
    <property type="project" value="UniProtKB-KW"/>
</dbReference>
<keyword evidence="2" id="KW-0540">Nuclease</keyword>
<feature type="non-terminal residue" evidence="2">
    <location>
        <position position="1"/>
    </location>
</feature>
<dbReference type="GeneID" id="30218141"/>
<protein>
    <submittedName>
        <fullName evidence="2">LAGLIDADG endonuclease</fullName>
    </submittedName>
</protein>
<dbReference type="RefSeq" id="YP_009317090.1">
    <property type="nucleotide sequence ID" value="NC_031828.1"/>
</dbReference>
<dbReference type="GO" id="GO:0005739">
    <property type="term" value="C:mitochondrion"/>
    <property type="evidence" value="ECO:0007669"/>
    <property type="project" value="UniProtKB-ARBA"/>
</dbReference>
<dbReference type="InterPro" id="IPR004860">
    <property type="entry name" value="LAGLIDADG_dom"/>
</dbReference>
<name>A0A1D8RE58_9PEZI</name>
<feature type="domain" description="Homing endonuclease LAGLIDADG" evidence="1">
    <location>
        <begin position="152"/>
        <end position="250"/>
    </location>
</feature>
<dbReference type="PANTHER" id="PTHR36181:SF4">
    <property type="entry name" value="LAGLIDADG ENDONUCLEASE"/>
    <property type="match status" value="1"/>
</dbReference>
<proteinExistence type="predicted"/>
<feature type="domain" description="Homing endonuclease LAGLIDADG" evidence="1">
    <location>
        <begin position="309"/>
        <end position="406"/>
    </location>
</feature>
<dbReference type="FunFam" id="3.10.28.10:FF:000010">
    <property type="entry name" value="LAGLIDADG homing endonuclease I-LtrII"/>
    <property type="match status" value="1"/>
</dbReference>
<dbReference type="PANTHER" id="PTHR36181">
    <property type="entry name" value="INTRON-ENCODED ENDONUCLEASE AI3-RELATED"/>
    <property type="match status" value="1"/>
</dbReference>
<accession>A0A1D8RE58</accession>
<reference evidence="2" key="2">
    <citation type="journal article" date="2017" name="Appl. Microbiol. Biotechnol.">
        <title>Complete mitochondrial genome of the endophytic fungus Pestalotiopsis fici: features and evolution.</title>
        <authorList>
            <person name="Zhang S."/>
            <person name="Wang X.N."/>
            <person name="Zhang X.L."/>
            <person name="Liu X.Z."/>
            <person name="Zhang Y.J."/>
        </authorList>
    </citation>
    <scope>NUCLEOTIDE SEQUENCE</scope>
    <source>
        <strain evidence="2">W106-1</strain>
    </source>
</reference>
<evidence type="ECO:0000313" key="2">
    <source>
        <dbReference type="EMBL" id="AOW71184.1"/>
    </source>
</evidence>